<proteinExistence type="predicted"/>
<keyword evidence="2" id="KW-1185">Reference proteome</keyword>
<dbReference type="EMBL" id="CADIKK010000061">
    <property type="protein sequence ID" value="CAB3808665.1"/>
    <property type="molecule type" value="Genomic_DNA"/>
</dbReference>
<reference evidence="1 2" key="1">
    <citation type="submission" date="2020-04" db="EMBL/GenBank/DDBJ databases">
        <authorList>
            <person name="De Canck E."/>
        </authorList>
    </citation>
    <scope>NUCLEOTIDE SEQUENCE [LARGE SCALE GENOMIC DNA]</scope>
    <source>
        <strain evidence="1 2">LMG 28614</strain>
    </source>
</reference>
<protein>
    <recommendedName>
        <fullName evidence="3">Transposase</fullName>
    </recommendedName>
</protein>
<sequence>MEHGEEKTQWHDKVAGYIRKKDVYAFHKRYGYGQRSLVEAQISRIKRCIGSILLTRKIGSQEREDVIIAIILNRWNSFGRPVSFRNG</sequence>
<organism evidence="1 2">
    <name type="scientific">Paraburkholderia ultramafica</name>
    <dbReference type="NCBI Taxonomy" id="1544867"/>
    <lineage>
        <taxon>Bacteria</taxon>
        <taxon>Pseudomonadati</taxon>
        <taxon>Pseudomonadota</taxon>
        <taxon>Betaproteobacteria</taxon>
        <taxon>Burkholderiales</taxon>
        <taxon>Burkholderiaceae</taxon>
        <taxon>Paraburkholderia</taxon>
    </lineage>
</organism>
<evidence type="ECO:0008006" key="3">
    <source>
        <dbReference type="Google" id="ProtNLM"/>
    </source>
</evidence>
<name>A0A6S7DIB8_9BURK</name>
<evidence type="ECO:0000313" key="1">
    <source>
        <dbReference type="EMBL" id="CAB3808665.1"/>
    </source>
</evidence>
<dbReference type="AlphaFoldDB" id="A0A6S7DIB8"/>
<dbReference type="Proteomes" id="UP000494365">
    <property type="component" value="Unassembled WGS sequence"/>
</dbReference>
<evidence type="ECO:0000313" key="2">
    <source>
        <dbReference type="Proteomes" id="UP000494365"/>
    </source>
</evidence>
<gene>
    <name evidence="1" type="ORF">LMG28614_06856</name>
</gene>
<accession>A0A6S7DIB8</accession>